<evidence type="ECO:0000313" key="2">
    <source>
        <dbReference type="Proteomes" id="UP000663791"/>
    </source>
</evidence>
<dbReference type="SUPFAM" id="SSF52540">
    <property type="entry name" value="P-loop containing nucleoside triphosphate hydrolases"/>
    <property type="match status" value="1"/>
</dbReference>
<gene>
    <name evidence="1" type="ORF">JK386_05705</name>
</gene>
<sequence length="374" mass="40818">MNRVERPARPGPRSRIVHIGLPKTGTSAVQRSMFAGREALAEHGVVSVARNHHPYRAARAAAGEPLPFLREEGERDWRQLSGDFARSVAPVTYLSAESLAGAPEERVRAIVEDLGGDLQVVVTLRALAPLLRSRWQASIIKGGRRSLENWLQVVLAPGASGLERWSVPAVLDRWGPVVGEDRLLFVVPDPADPEDLLRHFEALLGVPEHTLAPPDWDNRGMPFTVYEMLRQFNAAQAEQGVEDEVRAARLRHQVMRSVRAVPGLSAAPVPVPRWAAEKANVVAQGWIERLRHSSATVAGDVGALLVDPAPLPERVAQPASISVRDAGLLAHAMHRSGVVQADRDARAGEPRGEGLGLRDLSGLLRRRLARRPAR</sequence>
<evidence type="ECO:0000313" key="1">
    <source>
        <dbReference type="EMBL" id="MBM9459390.1"/>
    </source>
</evidence>
<reference evidence="1" key="1">
    <citation type="submission" date="2021-01" db="EMBL/GenBank/DDBJ databases">
        <title>Novel species in genus Nocardioides.</title>
        <authorList>
            <person name="Zhang G."/>
        </authorList>
    </citation>
    <scope>NUCLEOTIDE SEQUENCE</scope>
    <source>
        <strain evidence="1">Zg-536</strain>
    </source>
</reference>
<dbReference type="Proteomes" id="UP000663791">
    <property type="component" value="Unassembled WGS sequence"/>
</dbReference>
<dbReference type="RefSeq" id="WP_205290681.1">
    <property type="nucleotide sequence ID" value="NZ_CP074406.1"/>
</dbReference>
<comment type="caution">
    <text evidence="1">The sequence shown here is derived from an EMBL/GenBank/DDBJ whole genome shotgun (WGS) entry which is preliminary data.</text>
</comment>
<dbReference type="InterPro" id="IPR027417">
    <property type="entry name" value="P-loop_NTPase"/>
</dbReference>
<dbReference type="EMBL" id="JAERTX010000004">
    <property type="protein sequence ID" value="MBM9459390.1"/>
    <property type="molecule type" value="Genomic_DNA"/>
</dbReference>
<protein>
    <recommendedName>
        <fullName evidence="3">Sulfotransferase family protein</fullName>
    </recommendedName>
</protein>
<evidence type="ECO:0008006" key="3">
    <source>
        <dbReference type="Google" id="ProtNLM"/>
    </source>
</evidence>
<accession>A0A938Y7Q3</accession>
<organism evidence="1 2">
    <name type="scientific">Nocardioides faecalis</name>
    <dbReference type="NCBI Taxonomy" id="2803858"/>
    <lineage>
        <taxon>Bacteria</taxon>
        <taxon>Bacillati</taxon>
        <taxon>Actinomycetota</taxon>
        <taxon>Actinomycetes</taxon>
        <taxon>Propionibacteriales</taxon>
        <taxon>Nocardioidaceae</taxon>
        <taxon>Nocardioides</taxon>
    </lineage>
</organism>
<keyword evidence="2" id="KW-1185">Reference proteome</keyword>
<name>A0A938Y7Q3_9ACTN</name>
<proteinExistence type="predicted"/>
<dbReference type="AlphaFoldDB" id="A0A938Y7Q3"/>